<evidence type="ECO:0000259" key="2">
    <source>
        <dbReference type="SMART" id="SM00563"/>
    </source>
</evidence>
<dbReference type="Pfam" id="PF01553">
    <property type="entry name" value="Acyltransferase"/>
    <property type="match status" value="1"/>
</dbReference>
<feature type="region of interest" description="Disordered" evidence="1">
    <location>
        <begin position="1"/>
        <end position="113"/>
    </location>
</feature>
<protein>
    <submittedName>
        <fullName evidence="3">1-acyl-sn-glycerol-3-phosphate acyltransferase</fullName>
    </submittedName>
</protein>
<dbReference type="PANTHER" id="PTHR38371:SF1">
    <property type="entry name" value="RHO GTPASE-ACTIVATING PROTEIN"/>
    <property type="match status" value="1"/>
</dbReference>
<feature type="domain" description="Phospholipid/glycerol acyltransferase" evidence="2">
    <location>
        <begin position="487"/>
        <end position="602"/>
    </location>
</feature>
<dbReference type="CDD" id="cd07989">
    <property type="entry name" value="LPLAT_AGPAT-like"/>
    <property type="match status" value="1"/>
</dbReference>
<dbReference type="AlphaFoldDB" id="A0AAW2WPD5"/>
<reference evidence="3" key="2">
    <citation type="journal article" date="2024" name="Plant">
        <title>Genomic evolution and insights into agronomic trait innovations of Sesamum species.</title>
        <authorList>
            <person name="Miao H."/>
            <person name="Wang L."/>
            <person name="Qu L."/>
            <person name="Liu H."/>
            <person name="Sun Y."/>
            <person name="Le M."/>
            <person name="Wang Q."/>
            <person name="Wei S."/>
            <person name="Zheng Y."/>
            <person name="Lin W."/>
            <person name="Duan Y."/>
            <person name="Cao H."/>
            <person name="Xiong S."/>
            <person name="Wang X."/>
            <person name="Wei L."/>
            <person name="Li C."/>
            <person name="Ma Q."/>
            <person name="Ju M."/>
            <person name="Zhao R."/>
            <person name="Li G."/>
            <person name="Mu C."/>
            <person name="Tian Q."/>
            <person name="Mei H."/>
            <person name="Zhang T."/>
            <person name="Gao T."/>
            <person name="Zhang H."/>
        </authorList>
    </citation>
    <scope>NUCLEOTIDE SEQUENCE</scope>
    <source>
        <strain evidence="3">KEN1</strain>
    </source>
</reference>
<feature type="compositionally biased region" description="Acidic residues" evidence="1">
    <location>
        <begin position="101"/>
        <end position="112"/>
    </location>
</feature>
<sequence>MADYDFEPPSFSLGLDFDLHPEPQPTPPPDSLLRPAKKRPTAVNLRTIVEDSEDDFESPVRVSDSHVSDPPPALKRLRRGPTAQPTSQSRKTDSEGAPCNADDEIEDFSSEEDWPRGIEFRDAALMGILEAVIASRNIIDAYLRFEIPYPKLDITNSLRCSNLPTNSVCSSSKPSLRGQEVVSFDSGSQWRSRKGKEISSASASANMETKGNNVIFPKLTVSPLRRFQLIDSDSDSDDPSIIEDMSKEMRRTTLSLNKQSDSSEHVALSNRETKEASVGKCQNDDLWKDFCSEKSSHILTPAFDEVCEEYFKNVKNKSKSEVDCKVYNDERTLDVGALPPAHSYFFHKDSRIQKLVRDHLPYFFPLGAGSNQEYKQQNVSVIDYMGQFGHENNSRQTNKSQNVEKSSRRSKKNVKKSQVDNASQDSENWVNPKNCVGLPKNAGNRRVYVDKNGKEFTGRIAYIHYRKMWILGNPITIKGAEYSNERAIYISNHASPIDIFLIMWLTPTGTVGIAKKEIIFYPLFGQLYVLANHLRIDRSNPKAAIESMKEAADAVVKNNLSLIIFPEGTRSKNGRLLPFKKGFVHLALQTRRPIVPIILTGTHRAWRKGSLHVRPAPLTVRYLPPIRTDDWTPDKVEDYVKLVHDVYAKNLPDSQRPTPPALSANGCLFLQNCGFIA</sequence>
<keyword evidence="3" id="KW-0012">Acyltransferase</keyword>
<gene>
    <name evidence="3" type="ORF">Slati_2060500</name>
</gene>
<evidence type="ECO:0000256" key="1">
    <source>
        <dbReference type="SAM" id="MobiDB-lite"/>
    </source>
</evidence>
<accession>A0AAW2WPD5</accession>
<proteinExistence type="predicted"/>
<comment type="caution">
    <text evidence="3">The sequence shown here is derived from an EMBL/GenBank/DDBJ whole genome shotgun (WGS) entry which is preliminary data.</text>
</comment>
<dbReference type="SUPFAM" id="SSF69593">
    <property type="entry name" value="Glycerol-3-phosphate (1)-acyltransferase"/>
    <property type="match status" value="1"/>
</dbReference>
<feature type="region of interest" description="Disordered" evidence="1">
    <location>
        <begin position="390"/>
        <end position="434"/>
    </location>
</feature>
<dbReference type="GO" id="GO:0016746">
    <property type="term" value="F:acyltransferase activity"/>
    <property type="evidence" value="ECO:0007669"/>
    <property type="project" value="UniProtKB-KW"/>
</dbReference>
<feature type="compositionally biased region" description="Polar residues" evidence="1">
    <location>
        <begin position="419"/>
        <end position="431"/>
    </location>
</feature>
<reference evidence="3" key="1">
    <citation type="submission" date="2020-06" db="EMBL/GenBank/DDBJ databases">
        <authorList>
            <person name="Li T."/>
            <person name="Hu X."/>
            <person name="Zhang T."/>
            <person name="Song X."/>
            <person name="Zhang H."/>
            <person name="Dai N."/>
            <person name="Sheng W."/>
            <person name="Hou X."/>
            <person name="Wei L."/>
        </authorList>
    </citation>
    <scope>NUCLEOTIDE SEQUENCE</scope>
    <source>
        <strain evidence="3">KEN1</strain>
        <tissue evidence="3">Leaf</tissue>
    </source>
</reference>
<organism evidence="3">
    <name type="scientific">Sesamum latifolium</name>
    <dbReference type="NCBI Taxonomy" id="2727402"/>
    <lineage>
        <taxon>Eukaryota</taxon>
        <taxon>Viridiplantae</taxon>
        <taxon>Streptophyta</taxon>
        <taxon>Embryophyta</taxon>
        <taxon>Tracheophyta</taxon>
        <taxon>Spermatophyta</taxon>
        <taxon>Magnoliopsida</taxon>
        <taxon>eudicotyledons</taxon>
        <taxon>Gunneridae</taxon>
        <taxon>Pentapetalae</taxon>
        <taxon>asterids</taxon>
        <taxon>lamiids</taxon>
        <taxon>Lamiales</taxon>
        <taxon>Pedaliaceae</taxon>
        <taxon>Sesamum</taxon>
    </lineage>
</organism>
<feature type="compositionally biased region" description="Polar residues" evidence="1">
    <location>
        <begin position="390"/>
        <end position="401"/>
    </location>
</feature>
<keyword evidence="3" id="KW-0808">Transferase</keyword>
<dbReference type="SMART" id="SM00563">
    <property type="entry name" value="PlsC"/>
    <property type="match status" value="1"/>
</dbReference>
<dbReference type="InterPro" id="IPR002123">
    <property type="entry name" value="Plipid/glycerol_acylTrfase"/>
</dbReference>
<dbReference type="EMBL" id="JACGWN010000007">
    <property type="protein sequence ID" value="KAL0443378.1"/>
    <property type="molecule type" value="Genomic_DNA"/>
</dbReference>
<evidence type="ECO:0000313" key="3">
    <source>
        <dbReference type="EMBL" id="KAL0443378.1"/>
    </source>
</evidence>
<dbReference type="PANTHER" id="PTHR38371">
    <property type="entry name" value="RHO GTPASE-ACTIVATING PROTEIN"/>
    <property type="match status" value="1"/>
</dbReference>
<name>A0AAW2WPD5_9LAMI</name>